<evidence type="ECO:0000313" key="1">
    <source>
        <dbReference type="EMBL" id="CAD7444319.1"/>
    </source>
</evidence>
<reference evidence="1" key="1">
    <citation type="submission" date="2020-11" db="EMBL/GenBank/DDBJ databases">
        <authorList>
            <person name="Tran Van P."/>
        </authorList>
    </citation>
    <scope>NUCLEOTIDE SEQUENCE</scope>
</reference>
<organism evidence="1">
    <name type="scientific">Timema bartmani</name>
    <dbReference type="NCBI Taxonomy" id="61472"/>
    <lineage>
        <taxon>Eukaryota</taxon>
        <taxon>Metazoa</taxon>
        <taxon>Ecdysozoa</taxon>
        <taxon>Arthropoda</taxon>
        <taxon>Hexapoda</taxon>
        <taxon>Insecta</taxon>
        <taxon>Pterygota</taxon>
        <taxon>Neoptera</taxon>
        <taxon>Polyneoptera</taxon>
        <taxon>Phasmatodea</taxon>
        <taxon>Timematodea</taxon>
        <taxon>Timematoidea</taxon>
        <taxon>Timematidae</taxon>
        <taxon>Timema</taxon>
    </lineage>
</organism>
<sequence length="51" mass="5648">MEVVIMYDQEKKKSRGSAVELNMTSVLANYATEAGQEINESVMTCTLSFIS</sequence>
<accession>A0A7R9F1X8</accession>
<dbReference type="EMBL" id="OD566589">
    <property type="protein sequence ID" value="CAD7444319.1"/>
    <property type="molecule type" value="Genomic_DNA"/>
</dbReference>
<gene>
    <name evidence="1" type="ORF">TBIB3V08_LOCUS6699</name>
</gene>
<dbReference type="AlphaFoldDB" id="A0A7R9F1X8"/>
<protein>
    <submittedName>
        <fullName evidence="1">Uncharacterized protein</fullName>
    </submittedName>
</protein>
<proteinExistence type="predicted"/>
<name>A0A7R9F1X8_9NEOP</name>